<sequence length="103" mass="12131">MILDFAVSREQTNEKGEKMYIQSREQTNEKGEKMYIQTRMAQYAEELWELLKKDNTYVYMCGLKGMGKGIDDIMGSLAAKEGIDWIDYKKQLKKGEQWNVEVY</sequence>
<comment type="caution">
    <text evidence="7">The sequence shown here is derived from an EMBL/GenBank/DDBJ whole genome shotgun (WGS) entry which is preliminary data.</text>
</comment>
<dbReference type="InterPro" id="IPR001433">
    <property type="entry name" value="OxRdtase_FAD/NAD-bd"/>
</dbReference>
<keyword evidence="8" id="KW-1185">Reference proteome</keyword>
<evidence type="ECO:0000313" key="7">
    <source>
        <dbReference type="EMBL" id="KAL2551359.1"/>
    </source>
</evidence>
<keyword evidence="4" id="KW-0521">NADP</keyword>
<evidence type="ECO:0000256" key="4">
    <source>
        <dbReference type="ARBA" id="ARBA00022857"/>
    </source>
</evidence>
<dbReference type="PANTHER" id="PTHR43314">
    <property type="match status" value="1"/>
</dbReference>
<proteinExistence type="predicted"/>
<dbReference type="Proteomes" id="UP001604277">
    <property type="component" value="Unassembled WGS sequence"/>
</dbReference>
<dbReference type="Pfam" id="PF00175">
    <property type="entry name" value="NAD_binding_1"/>
    <property type="match status" value="1"/>
</dbReference>
<dbReference type="AlphaFoldDB" id="A0ABD1WNW6"/>
<dbReference type="Gene3D" id="3.40.50.80">
    <property type="entry name" value="Nucleotide-binding domain of ferredoxin-NADP reductase (FNR) module"/>
    <property type="match status" value="1"/>
</dbReference>
<evidence type="ECO:0000256" key="5">
    <source>
        <dbReference type="ARBA" id="ARBA00023002"/>
    </source>
</evidence>
<dbReference type="InterPro" id="IPR015701">
    <property type="entry name" value="FNR"/>
</dbReference>
<dbReference type="SUPFAM" id="SSF52343">
    <property type="entry name" value="Ferredoxin reductase-like, C-terminal NADP-linked domain"/>
    <property type="match status" value="1"/>
</dbReference>
<evidence type="ECO:0000313" key="8">
    <source>
        <dbReference type="Proteomes" id="UP001604277"/>
    </source>
</evidence>
<evidence type="ECO:0000256" key="2">
    <source>
        <dbReference type="ARBA" id="ARBA00022630"/>
    </source>
</evidence>
<keyword evidence="3" id="KW-0274">FAD</keyword>
<name>A0ABD1WNW6_9LAMI</name>
<dbReference type="GO" id="GO:0016491">
    <property type="term" value="F:oxidoreductase activity"/>
    <property type="evidence" value="ECO:0007669"/>
    <property type="project" value="UniProtKB-KW"/>
</dbReference>
<dbReference type="InterPro" id="IPR039261">
    <property type="entry name" value="FNR_nucleotide-bd"/>
</dbReference>
<protein>
    <submittedName>
        <fullName evidence="7">Ferredoxin--NADP reductase</fullName>
    </submittedName>
</protein>
<evidence type="ECO:0000259" key="6">
    <source>
        <dbReference type="Pfam" id="PF00175"/>
    </source>
</evidence>
<keyword evidence="5" id="KW-0560">Oxidoreductase</keyword>
<evidence type="ECO:0000256" key="3">
    <source>
        <dbReference type="ARBA" id="ARBA00022827"/>
    </source>
</evidence>
<reference evidence="8" key="1">
    <citation type="submission" date="2024-07" db="EMBL/GenBank/DDBJ databases">
        <title>Two chromosome-level genome assemblies of Korean endemic species Abeliophyllum distichum and Forsythia ovata (Oleaceae).</title>
        <authorList>
            <person name="Jang H."/>
        </authorList>
    </citation>
    <scope>NUCLEOTIDE SEQUENCE [LARGE SCALE GENOMIC DNA]</scope>
</reference>
<evidence type="ECO:0000256" key="1">
    <source>
        <dbReference type="ARBA" id="ARBA00001974"/>
    </source>
</evidence>
<accession>A0ABD1WNW6</accession>
<dbReference type="EMBL" id="JBFOLJ010000002">
    <property type="protein sequence ID" value="KAL2551359.1"/>
    <property type="molecule type" value="Genomic_DNA"/>
</dbReference>
<gene>
    <name evidence="7" type="ORF">Fot_04978</name>
</gene>
<keyword evidence="2" id="KW-0285">Flavoprotein</keyword>
<organism evidence="7 8">
    <name type="scientific">Forsythia ovata</name>
    <dbReference type="NCBI Taxonomy" id="205694"/>
    <lineage>
        <taxon>Eukaryota</taxon>
        <taxon>Viridiplantae</taxon>
        <taxon>Streptophyta</taxon>
        <taxon>Embryophyta</taxon>
        <taxon>Tracheophyta</taxon>
        <taxon>Spermatophyta</taxon>
        <taxon>Magnoliopsida</taxon>
        <taxon>eudicotyledons</taxon>
        <taxon>Gunneridae</taxon>
        <taxon>Pentapetalae</taxon>
        <taxon>asterids</taxon>
        <taxon>lamiids</taxon>
        <taxon>Lamiales</taxon>
        <taxon>Oleaceae</taxon>
        <taxon>Forsythieae</taxon>
        <taxon>Forsythia</taxon>
    </lineage>
</organism>
<comment type="cofactor">
    <cofactor evidence="1">
        <name>FAD</name>
        <dbReference type="ChEBI" id="CHEBI:57692"/>
    </cofactor>
</comment>
<feature type="domain" description="Oxidoreductase FAD/NAD(P)-binding" evidence="6">
    <location>
        <begin position="15"/>
        <end position="70"/>
    </location>
</feature>